<name>A0A517TU71_9BACT</name>
<organism evidence="2 3">
    <name type="scientific">Lacipirellula limnantheis</name>
    <dbReference type="NCBI Taxonomy" id="2528024"/>
    <lineage>
        <taxon>Bacteria</taxon>
        <taxon>Pseudomonadati</taxon>
        <taxon>Planctomycetota</taxon>
        <taxon>Planctomycetia</taxon>
        <taxon>Pirellulales</taxon>
        <taxon>Lacipirellulaceae</taxon>
        <taxon>Lacipirellula</taxon>
    </lineage>
</organism>
<evidence type="ECO:0000256" key="1">
    <source>
        <dbReference type="SAM" id="MobiDB-lite"/>
    </source>
</evidence>
<dbReference type="KEGG" id="llh:I41_10780"/>
<gene>
    <name evidence="2" type="ORF">I41_10780</name>
</gene>
<dbReference type="EMBL" id="CP036339">
    <property type="protein sequence ID" value="QDT71916.1"/>
    <property type="molecule type" value="Genomic_DNA"/>
</dbReference>
<dbReference type="Proteomes" id="UP000317909">
    <property type="component" value="Chromosome"/>
</dbReference>
<keyword evidence="3" id="KW-1185">Reference proteome</keyword>
<evidence type="ECO:0000313" key="2">
    <source>
        <dbReference type="EMBL" id="QDT71916.1"/>
    </source>
</evidence>
<sequence>MALKLTFIVREFADSSRRFLVANVGLDRRYDNSVIPVQVHTIGRESAIRQPQMHGTHAKVRPGSGGQSPSLAPCPQGMGLRECMLGGLVTLGRPLRRPS</sequence>
<dbReference type="AlphaFoldDB" id="A0A517TU71"/>
<evidence type="ECO:0000313" key="3">
    <source>
        <dbReference type="Proteomes" id="UP000317909"/>
    </source>
</evidence>
<protein>
    <submittedName>
        <fullName evidence="2">Uncharacterized protein</fullName>
    </submittedName>
</protein>
<reference evidence="2 3" key="1">
    <citation type="submission" date="2019-02" db="EMBL/GenBank/DDBJ databases">
        <title>Deep-cultivation of Planctomycetes and their phenomic and genomic characterization uncovers novel biology.</title>
        <authorList>
            <person name="Wiegand S."/>
            <person name="Jogler M."/>
            <person name="Boedeker C."/>
            <person name="Pinto D."/>
            <person name="Vollmers J."/>
            <person name="Rivas-Marin E."/>
            <person name="Kohn T."/>
            <person name="Peeters S.H."/>
            <person name="Heuer A."/>
            <person name="Rast P."/>
            <person name="Oberbeckmann S."/>
            <person name="Bunk B."/>
            <person name="Jeske O."/>
            <person name="Meyerdierks A."/>
            <person name="Storesund J.E."/>
            <person name="Kallscheuer N."/>
            <person name="Luecker S."/>
            <person name="Lage O.M."/>
            <person name="Pohl T."/>
            <person name="Merkel B.J."/>
            <person name="Hornburger P."/>
            <person name="Mueller R.-W."/>
            <person name="Bruemmer F."/>
            <person name="Labrenz M."/>
            <person name="Spormann A.M."/>
            <person name="Op den Camp H."/>
            <person name="Overmann J."/>
            <person name="Amann R."/>
            <person name="Jetten M.S.M."/>
            <person name="Mascher T."/>
            <person name="Medema M.H."/>
            <person name="Devos D.P."/>
            <person name="Kaster A.-K."/>
            <person name="Ovreas L."/>
            <person name="Rohde M."/>
            <person name="Galperin M.Y."/>
            <person name="Jogler C."/>
        </authorList>
    </citation>
    <scope>NUCLEOTIDE SEQUENCE [LARGE SCALE GENOMIC DNA]</scope>
    <source>
        <strain evidence="2 3">I41</strain>
    </source>
</reference>
<proteinExistence type="predicted"/>
<feature type="region of interest" description="Disordered" evidence="1">
    <location>
        <begin position="50"/>
        <end position="73"/>
    </location>
</feature>
<accession>A0A517TU71</accession>